<evidence type="ECO:0000259" key="6">
    <source>
        <dbReference type="Pfam" id="PF07715"/>
    </source>
</evidence>
<gene>
    <name evidence="7" type="ORF">EG028_17210</name>
</gene>
<comment type="subcellular location">
    <subcellularLocation>
        <location evidence="1 4">Cell outer membrane</location>
    </subcellularLocation>
</comment>
<dbReference type="InterPro" id="IPR036942">
    <property type="entry name" value="Beta-barrel_TonB_sf"/>
</dbReference>
<feature type="domain" description="TonB-dependent receptor plug" evidence="6">
    <location>
        <begin position="242"/>
        <end position="342"/>
    </location>
</feature>
<feature type="domain" description="TonB-dependent receptor-like beta-barrel" evidence="5">
    <location>
        <begin position="603"/>
        <end position="1094"/>
    </location>
</feature>
<dbReference type="Pfam" id="PF00593">
    <property type="entry name" value="TonB_dep_Rec_b-barrel"/>
    <property type="match status" value="1"/>
</dbReference>
<comment type="similarity">
    <text evidence="4">Belongs to the TonB-dependent receptor family.</text>
</comment>
<dbReference type="EMBL" id="RMBX01000009">
    <property type="protein sequence ID" value="RPD39866.1"/>
    <property type="molecule type" value="Genomic_DNA"/>
</dbReference>
<proteinExistence type="inferred from homology"/>
<organism evidence="7 8">
    <name type="scientific">Chitinophaga barathri</name>
    <dbReference type="NCBI Taxonomy" id="1647451"/>
    <lineage>
        <taxon>Bacteria</taxon>
        <taxon>Pseudomonadati</taxon>
        <taxon>Bacteroidota</taxon>
        <taxon>Chitinophagia</taxon>
        <taxon>Chitinophagales</taxon>
        <taxon>Chitinophagaceae</taxon>
        <taxon>Chitinophaga</taxon>
    </lineage>
</organism>
<dbReference type="Pfam" id="PF07715">
    <property type="entry name" value="Plug"/>
    <property type="match status" value="1"/>
</dbReference>
<dbReference type="GO" id="GO:0009279">
    <property type="term" value="C:cell outer membrane"/>
    <property type="evidence" value="ECO:0007669"/>
    <property type="project" value="UniProtKB-SubCell"/>
</dbReference>
<dbReference type="Gene3D" id="2.60.40.1120">
    <property type="entry name" value="Carboxypeptidase-like, regulatory domain"/>
    <property type="match status" value="1"/>
</dbReference>
<dbReference type="InterPro" id="IPR012910">
    <property type="entry name" value="Plug_dom"/>
</dbReference>
<protein>
    <submittedName>
        <fullName evidence="7">TonB-dependent receptor</fullName>
    </submittedName>
</protein>
<dbReference type="InterPro" id="IPR008969">
    <property type="entry name" value="CarboxyPept-like_regulatory"/>
</dbReference>
<dbReference type="Pfam" id="PF13715">
    <property type="entry name" value="CarbopepD_reg_2"/>
    <property type="match status" value="1"/>
</dbReference>
<dbReference type="Proteomes" id="UP000279089">
    <property type="component" value="Unassembled WGS sequence"/>
</dbReference>
<dbReference type="SUPFAM" id="SSF56935">
    <property type="entry name" value="Porins"/>
    <property type="match status" value="1"/>
</dbReference>
<comment type="caution">
    <text evidence="7">The sequence shown here is derived from an EMBL/GenBank/DDBJ whole genome shotgun (WGS) entry which is preliminary data.</text>
</comment>
<dbReference type="PANTHER" id="PTHR40980">
    <property type="entry name" value="PLUG DOMAIN-CONTAINING PROTEIN"/>
    <property type="match status" value="1"/>
</dbReference>
<evidence type="ECO:0000256" key="4">
    <source>
        <dbReference type="RuleBase" id="RU003357"/>
    </source>
</evidence>
<dbReference type="OrthoDB" id="9768470at2"/>
<evidence type="ECO:0000256" key="2">
    <source>
        <dbReference type="ARBA" id="ARBA00023136"/>
    </source>
</evidence>
<evidence type="ECO:0000256" key="3">
    <source>
        <dbReference type="ARBA" id="ARBA00023237"/>
    </source>
</evidence>
<keyword evidence="7" id="KW-0675">Receptor</keyword>
<evidence type="ECO:0000259" key="5">
    <source>
        <dbReference type="Pfam" id="PF00593"/>
    </source>
</evidence>
<dbReference type="InterPro" id="IPR037066">
    <property type="entry name" value="Plug_dom_sf"/>
</dbReference>
<dbReference type="Gene3D" id="2.170.130.10">
    <property type="entry name" value="TonB-dependent receptor, plug domain"/>
    <property type="match status" value="1"/>
</dbReference>
<dbReference type="InterPro" id="IPR000531">
    <property type="entry name" value="Beta-barrel_TonB"/>
</dbReference>
<evidence type="ECO:0000313" key="8">
    <source>
        <dbReference type="Proteomes" id="UP000279089"/>
    </source>
</evidence>
<reference evidence="8" key="1">
    <citation type="submission" date="2018-11" db="EMBL/GenBank/DDBJ databases">
        <title>Chitinophaga lutea sp.nov., isolate from arsenic contaminated soil.</title>
        <authorList>
            <person name="Zong Y."/>
        </authorList>
    </citation>
    <scope>NUCLEOTIDE SEQUENCE [LARGE SCALE GENOMIC DNA]</scope>
    <source>
        <strain evidence="8">YLT18</strain>
    </source>
</reference>
<keyword evidence="2 4" id="KW-0472">Membrane</keyword>
<dbReference type="PANTHER" id="PTHR40980:SF4">
    <property type="entry name" value="TONB-DEPENDENT RECEPTOR-LIKE BETA-BARREL DOMAIN-CONTAINING PROTEIN"/>
    <property type="match status" value="1"/>
</dbReference>
<evidence type="ECO:0000256" key="1">
    <source>
        <dbReference type="ARBA" id="ARBA00004442"/>
    </source>
</evidence>
<accession>A0A3N4MD61</accession>
<dbReference type="AlphaFoldDB" id="A0A3N4MD61"/>
<name>A0A3N4MD61_9BACT</name>
<keyword evidence="4" id="KW-0798">TonB box</keyword>
<keyword evidence="3" id="KW-0998">Cell outer membrane</keyword>
<evidence type="ECO:0000313" key="7">
    <source>
        <dbReference type="EMBL" id="RPD39866.1"/>
    </source>
</evidence>
<dbReference type="Gene3D" id="2.40.170.20">
    <property type="entry name" value="TonB-dependent receptor, beta-barrel domain"/>
    <property type="match status" value="1"/>
</dbReference>
<dbReference type="SUPFAM" id="SSF49464">
    <property type="entry name" value="Carboxypeptidase regulatory domain-like"/>
    <property type="match status" value="1"/>
</dbReference>
<keyword evidence="8" id="KW-1185">Reference proteome</keyword>
<sequence length="1155" mass="130186">MHNFTKSSVTKLLLFMGKLAFISLTVLLSTASLLIASDSRSQDLQKIRVSVRFSQARLEEVLNALEHQSGLRFTYPSAMKNRGPVSLNLPESNMQEALQQLASGLHLRFSRTDGLIAVSPSQVQAPQQVTGTLRGRVVDFETSMPLPGATVVLQPGNKGMVTDEKGYYQFAALPAATYQLKATFIGYQDHIQTVKITEKELVTDIKLRASANLNTVVIKGRQGFSRSPVSYTSDKELLSEIRNARGVISGISNEQIVKSADRNAAEIVRRIPGITVVDDKFVVVRGMNSRYNITYLNDNIAPSTEVYNRSFAYDMLPTPVIDKILVFKSPSADMMGDYSGGAVKVFTKNTRPVRHFDVGVQLGFREGTTFKDLNATRHSSTDWLGFDDGLRKTPNLPTYRESGGKYQVSQADMISQFTGDWTYDKQQALPDMQVFLNYFDNVGLGKWRLFNLTSITYTNENRHFIQERQTGNTYTYMLDKFSYNLGSSNTLGTNDQSSQLAKINLLQNFTLRIDTLNRIEWKNFVLNEGRNSVGVQINSQNVHPDKAAFNNYTEKKQNTLQFQQRMLYNGNLGGYHTFRNRLKQELHWNLGYSYSLQNVPDQRVSRFTRNYAPGGLTSAEDADLRWEVDYGVTQNYLFYGMMNRFFVKNTENTYNGSADYSIQVTPKLLLKAGTYHLFRNRTVDRRFFKVNRGGLTGNEASLVFTPGGWDGNGKVDPKLLTFREQDLANIWQAANFREDGSGLKLYDGSTPIDRYVASEQNNSGYVQGEWSGFNDKLTVHAGARFEHHVQQVSGAVTGMGEIFLPVHVNLTQDKLLPSVQLNYRPDNKWVVRSSYGRTVNRPELREIAPFSDFDFVNQERITGNVLTVGSVIDNYDLRAEFYPGSTGNETISAGVFLKEIDKPIERLRFANGNEDYTGSTGITFFNSDKATVYGIEVELRKNLGFLPGDLFRKMSVVLNGAWIESNASRKQWPVIDNPNIVQQPGQNAGLFSGRPLQGQAPYVLNGGLYYENPSSGTKLGVLYNVSGPSIYALADGNADEILALRAKTDGYENHEYVTLATSPDLLELPRHLLDISLTQRIYKSLQVRLNVQNLLDAPVHIVEDQNFNHRYDKERQVPAEQQADRAAGRYYFQGDNTFLKYRTGRYCTLTFTYSF</sequence>